<dbReference type="EMBL" id="JAHRIN010081059">
    <property type="protein sequence ID" value="MEQ2219778.1"/>
    <property type="molecule type" value="Genomic_DNA"/>
</dbReference>
<feature type="non-terminal residue" evidence="1">
    <location>
        <position position="1"/>
    </location>
</feature>
<reference evidence="1 2" key="1">
    <citation type="submission" date="2021-06" db="EMBL/GenBank/DDBJ databases">
        <authorList>
            <person name="Palmer J.M."/>
        </authorList>
    </citation>
    <scope>NUCLEOTIDE SEQUENCE [LARGE SCALE GENOMIC DNA]</scope>
    <source>
        <strain evidence="1 2">XC_2019</strain>
        <tissue evidence="1">Muscle</tissue>
    </source>
</reference>
<dbReference type="Proteomes" id="UP001434883">
    <property type="component" value="Unassembled WGS sequence"/>
</dbReference>
<keyword evidence="2" id="KW-1185">Reference proteome</keyword>
<proteinExistence type="predicted"/>
<gene>
    <name evidence="1" type="ORF">XENOCAPTIV_023712</name>
</gene>
<sequence>GVQIPEIEWEDSGLPLPEESNVTMPSSNLQLTDEQMVALRNAVNPKATSLSSGCDIYIAKFNFASSFLLCESCPVYETVLLSHGKKYERNAEKRSKMLIMLPQR</sequence>
<accession>A0ABV0SJA2</accession>
<evidence type="ECO:0000313" key="2">
    <source>
        <dbReference type="Proteomes" id="UP001434883"/>
    </source>
</evidence>
<organism evidence="1 2">
    <name type="scientific">Xenoophorus captivus</name>
    <dbReference type="NCBI Taxonomy" id="1517983"/>
    <lineage>
        <taxon>Eukaryota</taxon>
        <taxon>Metazoa</taxon>
        <taxon>Chordata</taxon>
        <taxon>Craniata</taxon>
        <taxon>Vertebrata</taxon>
        <taxon>Euteleostomi</taxon>
        <taxon>Actinopterygii</taxon>
        <taxon>Neopterygii</taxon>
        <taxon>Teleostei</taxon>
        <taxon>Neoteleostei</taxon>
        <taxon>Acanthomorphata</taxon>
        <taxon>Ovalentaria</taxon>
        <taxon>Atherinomorphae</taxon>
        <taxon>Cyprinodontiformes</taxon>
        <taxon>Goodeidae</taxon>
        <taxon>Xenoophorus</taxon>
    </lineage>
</organism>
<comment type="caution">
    <text evidence="1">The sequence shown here is derived from an EMBL/GenBank/DDBJ whole genome shotgun (WGS) entry which is preliminary data.</text>
</comment>
<protein>
    <submittedName>
        <fullName evidence="1">Uncharacterized protein</fullName>
    </submittedName>
</protein>
<name>A0ABV0SJA2_9TELE</name>
<evidence type="ECO:0000313" key="1">
    <source>
        <dbReference type="EMBL" id="MEQ2219778.1"/>
    </source>
</evidence>